<dbReference type="InterPro" id="IPR027417">
    <property type="entry name" value="P-loop_NTPase"/>
</dbReference>
<organism evidence="1 2">
    <name type="scientific">Fictibacillus aquaticus</name>
    <dbReference type="NCBI Taxonomy" id="2021314"/>
    <lineage>
        <taxon>Bacteria</taxon>
        <taxon>Bacillati</taxon>
        <taxon>Bacillota</taxon>
        <taxon>Bacilli</taxon>
        <taxon>Bacillales</taxon>
        <taxon>Fictibacillaceae</taxon>
        <taxon>Fictibacillus</taxon>
    </lineage>
</organism>
<dbReference type="Gene3D" id="3.40.50.300">
    <property type="entry name" value="P-loop containing nucleotide triphosphate hydrolases"/>
    <property type="match status" value="1"/>
</dbReference>
<dbReference type="EMBL" id="NOII01000001">
    <property type="protein sequence ID" value="OYD58636.1"/>
    <property type="molecule type" value="Genomic_DNA"/>
</dbReference>
<dbReference type="RefSeq" id="WP_094250597.1">
    <property type="nucleotide sequence ID" value="NZ_JBHLXL010000001.1"/>
</dbReference>
<dbReference type="AlphaFoldDB" id="A0A235FBB7"/>
<name>A0A235FBB7_9BACL</name>
<comment type="caution">
    <text evidence="1">The sequence shown here is derived from an EMBL/GenBank/DDBJ whole genome shotgun (WGS) entry which is preliminary data.</text>
</comment>
<protein>
    <recommendedName>
        <fullName evidence="3">ATPase</fullName>
    </recommendedName>
</protein>
<evidence type="ECO:0000313" key="1">
    <source>
        <dbReference type="EMBL" id="OYD58636.1"/>
    </source>
</evidence>
<dbReference type="Proteomes" id="UP000215059">
    <property type="component" value="Unassembled WGS sequence"/>
</dbReference>
<reference evidence="1 2" key="1">
    <citation type="submission" date="2017-07" db="EMBL/GenBank/DDBJ databases">
        <title>Fictibacillus sp. nov. GDSW-R2A3 Genome sequencing and assembly.</title>
        <authorList>
            <person name="Mayilraj S."/>
        </authorList>
    </citation>
    <scope>NUCLEOTIDE SEQUENCE [LARGE SCALE GENOMIC DNA]</scope>
    <source>
        <strain evidence="1 2">GDSW-R2A3</strain>
    </source>
</reference>
<dbReference type="OrthoDB" id="9781752at2"/>
<gene>
    <name evidence="1" type="ORF">CGZ90_01670</name>
</gene>
<evidence type="ECO:0008006" key="3">
    <source>
        <dbReference type="Google" id="ProtNLM"/>
    </source>
</evidence>
<evidence type="ECO:0000313" key="2">
    <source>
        <dbReference type="Proteomes" id="UP000215059"/>
    </source>
</evidence>
<sequence length="362" mass="40839">MGGKTRNYYAGGNTARGFHNLFESNLSGLERLFILKGGPGTGKSTMMKTIGSKWNDDGYDVEYIHCASDNESIDGVIIRDLKIGIVDGTSPHVIEPAAPGAVEEYVNLGEAWNSSTLAQKKDDILSLNDKIKSCYKSSYQSFFEALLIHDEWEKFYIENMDYKKADEVCEKLINTYFKKKQDKKPAVYHRFLGAATPKGAVDFVPNLTEDVKQRIFIKGRPGSGKSTLLKKLSSKAEEYGYDTEIYHCGFDPHSLDMVIVRELEIAVFDSTAPHEYEPERDGDTILDMYEATITPGTDEKFAAELEDVRNRYSSKMKEAISFLTEAKVMHDQLEGIYAEAMDFNIINAIHQKIDKEIEKLSH</sequence>
<keyword evidence="2" id="KW-1185">Reference proteome</keyword>
<proteinExistence type="predicted"/>
<accession>A0A235FBB7</accession>
<dbReference type="SUPFAM" id="SSF52540">
    <property type="entry name" value="P-loop containing nucleoside triphosphate hydrolases"/>
    <property type="match status" value="3"/>
</dbReference>